<protein>
    <submittedName>
        <fullName evidence="3">ComEA family DNA-binding protein</fullName>
    </submittedName>
</protein>
<dbReference type="GO" id="GO:0003677">
    <property type="term" value="F:DNA binding"/>
    <property type="evidence" value="ECO:0007669"/>
    <property type="project" value="UniProtKB-KW"/>
</dbReference>
<proteinExistence type="predicted"/>
<dbReference type="InterPro" id="IPR019554">
    <property type="entry name" value="Soluble_ligand-bd"/>
</dbReference>
<feature type="compositionally biased region" description="Low complexity" evidence="1">
    <location>
        <begin position="27"/>
        <end position="36"/>
    </location>
</feature>
<dbReference type="InterPro" id="IPR010994">
    <property type="entry name" value="RuvA_2-like"/>
</dbReference>
<keyword evidence="4" id="KW-1185">Reference proteome</keyword>
<dbReference type="PANTHER" id="PTHR21180:SF32">
    <property type="entry name" value="ENDONUCLEASE_EXONUCLEASE_PHOSPHATASE FAMILY DOMAIN-CONTAINING PROTEIN 1"/>
    <property type="match status" value="1"/>
</dbReference>
<dbReference type="Proteomes" id="UP000251891">
    <property type="component" value="Unassembled WGS sequence"/>
</dbReference>
<accession>A0A365GZ55</accession>
<evidence type="ECO:0000313" key="4">
    <source>
        <dbReference type="Proteomes" id="UP000251891"/>
    </source>
</evidence>
<evidence type="ECO:0000256" key="1">
    <source>
        <dbReference type="SAM" id="MobiDB-lite"/>
    </source>
</evidence>
<feature type="domain" description="Helix-hairpin-helix DNA-binding motif class 1" evidence="2">
    <location>
        <begin position="145"/>
        <end position="164"/>
    </location>
</feature>
<comment type="caution">
    <text evidence="3">The sequence shown here is derived from an EMBL/GenBank/DDBJ whole genome shotgun (WGS) entry which is preliminary data.</text>
</comment>
<dbReference type="Gene3D" id="1.10.150.320">
    <property type="entry name" value="Photosystem II 12 kDa extrinsic protein"/>
    <property type="match status" value="1"/>
</dbReference>
<dbReference type="GO" id="GO:0015628">
    <property type="term" value="P:protein secretion by the type II secretion system"/>
    <property type="evidence" value="ECO:0007669"/>
    <property type="project" value="TreeGrafter"/>
</dbReference>
<dbReference type="Pfam" id="PF10531">
    <property type="entry name" value="SLBB"/>
    <property type="match status" value="1"/>
</dbReference>
<dbReference type="Pfam" id="PF12836">
    <property type="entry name" value="HHH_3"/>
    <property type="match status" value="1"/>
</dbReference>
<evidence type="ECO:0000313" key="3">
    <source>
        <dbReference type="EMBL" id="RAY12125.1"/>
    </source>
</evidence>
<reference evidence="3 4" key="1">
    <citation type="submission" date="2018-06" db="EMBL/GenBank/DDBJ databases">
        <title>Actinomadura craniellae sp. nov. isolated from marine sponge Craniella sp.</title>
        <authorList>
            <person name="Li L."/>
            <person name="Xu Q.H."/>
            <person name="Lin H.W."/>
            <person name="Lu Y.H."/>
        </authorList>
    </citation>
    <scope>NUCLEOTIDE SEQUENCE [LARGE SCALE GENOMIC DNA]</scope>
    <source>
        <strain evidence="3 4">LHW63021</strain>
    </source>
</reference>
<feature type="region of interest" description="Disordered" evidence="1">
    <location>
        <begin position="26"/>
        <end position="54"/>
    </location>
</feature>
<evidence type="ECO:0000259" key="2">
    <source>
        <dbReference type="SMART" id="SM00278"/>
    </source>
</evidence>
<dbReference type="SMART" id="SM00278">
    <property type="entry name" value="HhH1"/>
    <property type="match status" value="2"/>
</dbReference>
<dbReference type="Gene3D" id="3.10.560.10">
    <property type="entry name" value="Outer membrane lipoprotein wza domain like"/>
    <property type="match status" value="1"/>
</dbReference>
<dbReference type="PANTHER" id="PTHR21180">
    <property type="entry name" value="ENDONUCLEASE/EXONUCLEASE/PHOSPHATASE FAMILY DOMAIN-CONTAINING PROTEIN 1"/>
    <property type="match status" value="1"/>
</dbReference>
<dbReference type="EMBL" id="QLYX01000015">
    <property type="protein sequence ID" value="RAY12125.1"/>
    <property type="molecule type" value="Genomic_DNA"/>
</dbReference>
<dbReference type="SUPFAM" id="SSF47781">
    <property type="entry name" value="RuvA domain 2-like"/>
    <property type="match status" value="1"/>
</dbReference>
<name>A0A365GZ55_9ACTN</name>
<feature type="compositionally biased region" description="Low complexity" evidence="1">
    <location>
        <begin position="43"/>
        <end position="53"/>
    </location>
</feature>
<feature type="region of interest" description="Disordered" evidence="1">
    <location>
        <begin position="115"/>
        <end position="135"/>
    </location>
</feature>
<dbReference type="InterPro" id="IPR051675">
    <property type="entry name" value="Endo/Exo/Phosphatase_dom_1"/>
</dbReference>
<sequence length="197" mass="19828">MAALAAGCLLWSSRPRPQPVQEVTVRPSPAAVGAAVPSPPGPAGAAGPDPGSGTRVVVHVAGKVRRPGIVTLRAGARVSEAVTAAGGPRPGASLDTLNLARRVVDGEQIVVGARGMAPPAPAGAAPPGGASPPGAVLDLNSATAGQLQELPGVGPVLAQRIVDHRTRSGGFRSVEELREVSGIGERRYAELRERVRV</sequence>
<feature type="domain" description="Helix-hairpin-helix DNA-binding motif class 1" evidence="2">
    <location>
        <begin position="175"/>
        <end position="194"/>
    </location>
</feature>
<dbReference type="GO" id="GO:0015627">
    <property type="term" value="C:type II protein secretion system complex"/>
    <property type="evidence" value="ECO:0007669"/>
    <property type="project" value="TreeGrafter"/>
</dbReference>
<dbReference type="InterPro" id="IPR003583">
    <property type="entry name" value="Hlx-hairpin-Hlx_DNA-bd_motif"/>
</dbReference>
<keyword evidence="3" id="KW-0238">DNA-binding</keyword>
<organism evidence="3 4">
    <name type="scientific">Actinomadura craniellae</name>
    <dbReference type="NCBI Taxonomy" id="2231787"/>
    <lineage>
        <taxon>Bacteria</taxon>
        <taxon>Bacillati</taxon>
        <taxon>Actinomycetota</taxon>
        <taxon>Actinomycetes</taxon>
        <taxon>Streptosporangiales</taxon>
        <taxon>Thermomonosporaceae</taxon>
        <taxon>Actinomadura</taxon>
    </lineage>
</organism>
<gene>
    <name evidence="3" type="ORF">DPM19_27245</name>
</gene>
<dbReference type="AlphaFoldDB" id="A0A365GZ55"/>
<dbReference type="GO" id="GO:0006281">
    <property type="term" value="P:DNA repair"/>
    <property type="evidence" value="ECO:0007669"/>
    <property type="project" value="InterPro"/>
</dbReference>